<evidence type="ECO:0000256" key="8">
    <source>
        <dbReference type="SAM" id="SignalP"/>
    </source>
</evidence>
<feature type="transmembrane region" description="Helical" evidence="7">
    <location>
        <begin position="241"/>
        <end position="259"/>
    </location>
</feature>
<feature type="region of interest" description="Disordered" evidence="6">
    <location>
        <begin position="110"/>
        <end position="145"/>
    </location>
</feature>
<sequence length="322" mass="35345">MMQAVLIVIVMLLPLSSSSSSSLSSHTSRWNKAITRGTLSSSSYPYGVATASVISTNRLLSKKKKKKHQLSEVRGKQFLPRVSSSLQPSYFPSHDKEQGVAVNHRRRGKEFAHNGGGFSGNSRRIRSSGSSSSSISNSRIAGGYNNQPLQRNVRALAKSSSNMPSALEKGLAMISYIVPLMDGLRYAKFLLRDFPSFAAIFVPLTPVIKFYYSFPYASLIFFFILYLAIAQNRELSRFVRFNGMQAVLLDVILNVPALAERFLLPNAVFSSDLGVWSYVQVYNTIFLYVFCSVGYGAISSLRGKAGKIPLVGNAADASASNY</sequence>
<proteinExistence type="evidence at transcript level"/>
<evidence type="ECO:0000256" key="5">
    <source>
        <dbReference type="ARBA" id="ARBA00023136"/>
    </source>
</evidence>
<keyword evidence="8" id="KW-0732">Signal</keyword>
<keyword evidence="3 7" id="KW-0812">Transmembrane</keyword>
<dbReference type="HOGENOM" id="CLU_2611016_0_0_1"/>
<name>H9BZ71_BIGNA</name>
<feature type="transmembrane region" description="Helical" evidence="7">
    <location>
        <begin position="279"/>
        <end position="298"/>
    </location>
</feature>
<evidence type="ECO:0000256" key="6">
    <source>
        <dbReference type="SAM" id="MobiDB-lite"/>
    </source>
</evidence>
<feature type="chain" id="PRO_5003618678" evidence="8">
    <location>
        <begin position="19"/>
        <end position="322"/>
    </location>
</feature>
<feature type="transmembrane region" description="Helical" evidence="7">
    <location>
        <begin position="210"/>
        <end position="229"/>
    </location>
</feature>
<evidence type="ECO:0000256" key="4">
    <source>
        <dbReference type="ARBA" id="ARBA00022989"/>
    </source>
</evidence>
<dbReference type="InterPro" id="IPR005691">
    <property type="entry name" value="Tic20"/>
</dbReference>
<evidence type="ECO:0000256" key="1">
    <source>
        <dbReference type="ARBA" id="ARBA00004508"/>
    </source>
</evidence>
<comment type="similarity">
    <text evidence="2">Belongs to the Tic20 family.</text>
</comment>
<protein>
    <submittedName>
        <fullName evidence="9">Tic20</fullName>
    </submittedName>
</protein>
<comment type="subcellular location">
    <subcellularLocation>
        <location evidence="1">Plastid</location>
        <location evidence="1">Chloroplast membrane</location>
        <topology evidence="1">Multi-pass membrane protein</topology>
    </subcellularLocation>
</comment>
<keyword evidence="5 7" id="KW-0472">Membrane</keyword>
<evidence type="ECO:0000256" key="3">
    <source>
        <dbReference type="ARBA" id="ARBA00022692"/>
    </source>
</evidence>
<dbReference type="PANTHER" id="PTHR33510:SF5">
    <property type="entry name" value="PROTEIN TIC 20-II, CHLOROPLASTIC"/>
    <property type="match status" value="1"/>
</dbReference>
<organism evidence="9">
    <name type="scientific">Bigelowiella natans</name>
    <name type="common">Pedinomonas minutissima</name>
    <name type="synonym">Chlorarachnion sp. (strain CCMP621)</name>
    <dbReference type="NCBI Taxonomy" id="227086"/>
    <lineage>
        <taxon>Eukaryota</taxon>
        <taxon>Sar</taxon>
        <taxon>Rhizaria</taxon>
        <taxon>Cercozoa</taxon>
        <taxon>Chlorarachniophyceae</taxon>
        <taxon>Bigelowiella</taxon>
    </lineage>
</organism>
<keyword evidence="4 7" id="KW-1133">Transmembrane helix</keyword>
<feature type="compositionally biased region" description="Low complexity" evidence="6">
    <location>
        <begin position="127"/>
        <end position="143"/>
    </location>
</feature>
<dbReference type="AlphaFoldDB" id="H9BZ71"/>
<feature type="signal peptide" evidence="8">
    <location>
        <begin position="1"/>
        <end position="18"/>
    </location>
</feature>
<evidence type="ECO:0000256" key="2">
    <source>
        <dbReference type="ARBA" id="ARBA00009596"/>
    </source>
</evidence>
<dbReference type="GO" id="GO:0031969">
    <property type="term" value="C:chloroplast membrane"/>
    <property type="evidence" value="ECO:0007669"/>
    <property type="project" value="UniProtKB-SubCell"/>
</dbReference>
<dbReference type="Pfam" id="PF16166">
    <property type="entry name" value="TIC20"/>
    <property type="match status" value="1"/>
</dbReference>
<evidence type="ECO:0000256" key="7">
    <source>
        <dbReference type="SAM" id="Phobius"/>
    </source>
</evidence>
<dbReference type="PANTHER" id="PTHR33510">
    <property type="entry name" value="PROTEIN TIC 20-II, CHLOROPLASTIC"/>
    <property type="match status" value="1"/>
</dbReference>
<evidence type="ECO:0000313" key="9">
    <source>
        <dbReference type="EMBL" id="AFE02914.1"/>
    </source>
</evidence>
<reference evidence="9" key="1">
    <citation type="journal article" date="2012" name="Eukaryot. Cell">
        <title>Genome-based reconstruction of the protein import machinery in the secondary plastid of a chlorarachniophyte alga.</title>
        <authorList>
            <person name="Hirakawa Y."/>
            <person name="Burki F."/>
            <person name="Keeling P.J."/>
        </authorList>
    </citation>
    <scope>NUCLEOTIDE SEQUENCE</scope>
</reference>
<accession>H9BZ71</accession>
<dbReference type="EMBL" id="JQ088188">
    <property type="protein sequence ID" value="AFE02914.1"/>
    <property type="molecule type" value="mRNA"/>
</dbReference>